<evidence type="ECO:0000256" key="1">
    <source>
        <dbReference type="SAM" id="MobiDB-lite"/>
    </source>
</evidence>
<gene>
    <name evidence="2" type="ORF">TTHERM_00375060</name>
</gene>
<reference evidence="3" key="1">
    <citation type="journal article" date="2006" name="PLoS Biol.">
        <title>Macronuclear genome sequence of the ciliate Tetrahymena thermophila, a model eukaryote.</title>
        <authorList>
            <person name="Eisen J.A."/>
            <person name="Coyne R.S."/>
            <person name="Wu M."/>
            <person name="Wu D."/>
            <person name="Thiagarajan M."/>
            <person name="Wortman J.R."/>
            <person name="Badger J.H."/>
            <person name="Ren Q."/>
            <person name="Amedeo P."/>
            <person name="Jones K.M."/>
            <person name="Tallon L.J."/>
            <person name="Delcher A.L."/>
            <person name="Salzberg S.L."/>
            <person name="Silva J.C."/>
            <person name="Haas B.J."/>
            <person name="Majoros W.H."/>
            <person name="Farzad M."/>
            <person name="Carlton J.M."/>
            <person name="Smith R.K. Jr."/>
            <person name="Garg J."/>
            <person name="Pearlman R.E."/>
            <person name="Karrer K.M."/>
            <person name="Sun L."/>
            <person name="Manning G."/>
            <person name="Elde N.C."/>
            <person name="Turkewitz A.P."/>
            <person name="Asai D.J."/>
            <person name="Wilkes D.E."/>
            <person name="Wang Y."/>
            <person name="Cai H."/>
            <person name="Collins K."/>
            <person name="Stewart B.A."/>
            <person name="Lee S.R."/>
            <person name="Wilamowska K."/>
            <person name="Weinberg Z."/>
            <person name="Ruzzo W.L."/>
            <person name="Wloga D."/>
            <person name="Gaertig J."/>
            <person name="Frankel J."/>
            <person name="Tsao C.-C."/>
            <person name="Gorovsky M.A."/>
            <person name="Keeling P.J."/>
            <person name="Waller R.F."/>
            <person name="Patron N.J."/>
            <person name="Cherry J.M."/>
            <person name="Stover N.A."/>
            <person name="Krieger C.J."/>
            <person name="del Toro C."/>
            <person name="Ryder H.F."/>
            <person name="Williamson S.C."/>
            <person name="Barbeau R.A."/>
            <person name="Hamilton E.P."/>
            <person name="Orias E."/>
        </authorList>
    </citation>
    <scope>NUCLEOTIDE SEQUENCE [LARGE SCALE GENOMIC DNA]</scope>
    <source>
        <strain evidence="3">SB210</strain>
    </source>
</reference>
<feature type="region of interest" description="Disordered" evidence="1">
    <location>
        <begin position="32"/>
        <end position="73"/>
    </location>
</feature>
<keyword evidence="3" id="KW-1185">Reference proteome</keyword>
<accession>I7MDM1</accession>
<protein>
    <submittedName>
        <fullName evidence="2">Uncharacterized protein</fullName>
    </submittedName>
</protein>
<feature type="compositionally biased region" description="Polar residues" evidence="1">
    <location>
        <begin position="62"/>
        <end position="73"/>
    </location>
</feature>
<dbReference type="AlphaFoldDB" id="I7MDM1"/>
<proteinExistence type="predicted"/>
<dbReference type="Proteomes" id="UP000009168">
    <property type="component" value="Unassembled WGS sequence"/>
</dbReference>
<dbReference type="EMBL" id="GG662821">
    <property type="protein sequence ID" value="EAR89389.1"/>
    <property type="molecule type" value="Genomic_DNA"/>
</dbReference>
<dbReference type="HOGENOM" id="CLU_663070_0_0_1"/>
<name>I7MDM1_TETTS</name>
<dbReference type="KEGG" id="tet:TTHERM_00375060"/>
<evidence type="ECO:0000313" key="2">
    <source>
        <dbReference type="EMBL" id="EAR89389.1"/>
    </source>
</evidence>
<feature type="compositionally biased region" description="Low complexity" evidence="1">
    <location>
        <begin position="38"/>
        <end position="61"/>
    </location>
</feature>
<dbReference type="RefSeq" id="XP_001009634.1">
    <property type="nucleotide sequence ID" value="XM_001009634.3"/>
</dbReference>
<organism evidence="2 3">
    <name type="scientific">Tetrahymena thermophila (strain SB210)</name>
    <dbReference type="NCBI Taxonomy" id="312017"/>
    <lineage>
        <taxon>Eukaryota</taxon>
        <taxon>Sar</taxon>
        <taxon>Alveolata</taxon>
        <taxon>Ciliophora</taxon>
        <taxon>Intramacronucleata</taxon>
        <taxon>Oligohymenophorea</taxon>
        <taxon>Hymenostomatida</taxon>
        <taxon>Tetrahymenina</taxon>
        <taxon>Tetrahymenidae</taxon>
        <taxon>Tetrahymena</taxon>
    </lineage>
</organism>
<dbReference type="GeneID" id="7838506"/>
<evidence type="ECO:0000313" key="3">
    <source>
        <dbReference type="Proteomes" id="UP000009168"/>
    </source>
</evidence>
<dbReference type="InParanoid" id="I7MDM1"/>
<sequence>MKLNEQDSVFAKQKGNQRYLIKSSEKLKQIHKSKLSHSKQLSKNIKNQKSSKLTQKSSTSQWNTPSDKSSQSSVIILTPSQNSNRHILRAQQVPFLTQENEQYCSANEKSKNIKNSNHQKSIISKKAIHPTQNQYCSIHSYETVSDEDKSCRDQIYASMVLLTDKKSLAQSRENFEQKNQQNYIDLLSSENKIIPHQSSSPEVEINSSIDEYQQQIIYKNDRSIIQQRQPQFTNYQHQNQYYQRSPLQQLESNIIKNVQSTPIQQKNNNQTKDNLLGLSQTPFSSIKKRLFDTQQDFIGSQQENIDIMIKEIQSKSVQESVSKKLTFRSPQNSLVNQNLNFGKENRQQIVKVLEVVKMKNSSAKLAKVSVFIENTPQLQIKYVQTVDIRQSHPELLIQYYEETFDPYIVEIQEIF</sequence>